<dbReference type="NCBIfam" id="TIGR01063">
    <property type="entry name" value="gyrA"/>
    <property type="match status" value="1"/>
</dbReference>
<dbReference type="InterPro" id="IPR005743">
    <property type="entry name" value="GyrA"/>
</dbReference>
<dbReference type="GO" id="GO:0006265">
    <property type="term" value="P:DNA topological change"/>
    <property type="evidence" value="ECO:0007669"/>
    <property type="project" value="UniProtKB-UniRule"/>
</dbReference>
<proteinExistence type="inferred from homology"/>
<dbReference type="SUPFAM" id="SSF56719">
    <property type="entry name" value="Type II DNA topoisomerase"/>
    <property type="match status" value="1"/>
</dbReference>
<dbReference type="GO" id="GO:0006261">
    <property type="term" value="P:DNA-templated DNA replication"/>
    <property type="evidence" value="ECO:0007669"/>
    <property type="project" value="UniProtKB-UniRule"/>
</dbReference>
<dbReference type="GO" id="GO:0009330">
    <property type="term" value="C:DNA topoisomerase type II (double strand cut, ATP-hydrolyzing) complex"/>
    <property type="evidence" value="ECO:0007669"/>
    <property type="project" value="TreeGrafter"/>
</dbReference>
<evidence type="ECO:0000256" key="9">
    <source>
        <dbReference type="HAMAP-Rule" id="MF_01897"/>
    </source>
</evidence>
<evidence type="ECO:0000256" key="7">
    <source>
        <dbReference type="ARBA" id="ARBA00023125"/>
    </source>
</evidence>
<evidence type="ECO:0000313" key="13">
    <source>
        <dbReference type="Proteomes" id="UP000502179"/>
    </source>
</evidence>
<dbReference type="Proteomes" id="UP000502179">
    <property type="component" value="Chromosome"/>
</dbReference>
<dbReference type="NCBIfam" id="NF004044">
    <property type="entry name" value="PRK05561.1"/>
    <property type="match status" value="1"/>
</dbReference>
<dbReference type="SMART" id="SM00434">
    <property type="entry name" value="TOP4c"/>
    <property type="match status" value="1"/>
</dbReference>
<sequence length="809" mass="90451">MIAEIKPVSIEEELKKSYLDYAMSVIIGRALPDARDGLKPVQRRILYAMYELKNDWNKPYKKSARIVGDVIGKYHPHGDAAVYDTLVRMAQDFTMRYPLIDGQGNFGSIDGDAPAAMRYTEVRLAKLAHELMADLEKDTVDFVPNYDNTLKEPAILPTKVPNLLVNGSSGIAVGMATNIPPHNLGEVIDALVAMIRNPEITIDEILELLPGPDFPTAGFICGRSGIKEAYFSGKGIIKLRARALIERDKHKTAIVITELPYQVNKARLVEKIAELAANKKIEGIADVRDESDREGLRVVIELKREKADLAPVVLNQLYKHTPLETSYGIILLALVNNRPQLLNIRELLGLFIEHRKTVVIRRTRYDLKKAEERAHILEGLKIALANLDEIIALIRAAKSPKEAKEGLMSRFKLSQIQAQAILDMRLQRLTGLERDKILAEYEEVLRNIAWYRQILSDESVLMKIIEDELLSIREEYADPRRTEIISDPGEIRVEDLIAEEDMVVTISHQGYIKRNPVSLYRSQRRGGRGVTGMETKEEDFVEHLFIASTHDYILFFSNIGRVYWLKVHEIPQAGRTARGKAIVNLLPLQSEERINAAIKIRSFDEKAYVVMSTRAGLIKKTPLEAFSNPRSGGIIAAKINPGDELMAAALTTGEKHIFVGTRQGQSIRFRESDVRPMGRQAAGVKAIDLAEGDYLVAMEILEPEETATILTVSENGFGKRTPAEEYRVQSRGGKGILTVRITAKNGPVAGILKVTEEDEIMLLSQTGKIIRIKASDIPIHGRAAQGVRLIFLQPGEKLVGVARVAEREE</sequence>
<dbReference type="FunFam" id="3.30.1360.40:FF:000002">
    <property type="entry name" value="DNA gyrase subunit A"/>
    <property type="match status" value="1"/>
</dbReference>
<dbReference type="CDD" id="cd00187">
    <property type="entry name" value="TOP4c"/>
    <property type="match status" value="1"/>
</dbReference>
<reference evidence="12 13" key="1">
    <citation type="submission" date="2020-02" db="EMBL/GenBank/DDBJ databases">
        <title>Genome analysis of Thermosulfuriphilus ammonigenes ST65T, an anaerobic thermophilic chemolithoautotrophic bacterium isolated from a deep-sea hydrothermal vent.</title>
        <authorList>
            <person name="Slobodkina G."/>
            <person name="Allioux M."/>
            <person name="Merkel A."/>
            <person name="Alain K."/>
            <person name="Jebbar M."/>
            <person name="Slobodkin A."/>
        </authorList>
    </citation>
    <scope>NUCLEOTIDE SEQUENCE [LARGE SCALE GENOMIC DNA]</scope>
    <source>
        <strain evidence="12 13">ST65</strain>
    </source>
</reference>
<dbReference type="FunFam" id="1.10.268.10:FF:000001">
    <property type="entry name" value="DNA gyrase subunit A"/>
    <property type="match status" value="1"/>
</dbReference>
<name>A0A6G7PV02_9BACT</name>
<dbReference type="PANTHER" id="PTHR43493">
    <property type="entry name" value="DNA GYRASE/TOPOISOMERASE SUBUNIT A"/>
    <property type="match status" value="1"/>
</dbReference>
<dbReference type="EC" id="5.6.2.2" evidence="9"/>
<keyword evidence="8 9" id="KW-0413">Isomerase</keyword>
<dbReference type="InterPro" id="IPR006691">
    <property type="entry name" value="GyrA/parC_rep"/>
</dbReference>
<dbReference type="SUPFAM" id="SSF101904">
    <property type="entry name" value="GyrA/ParC C-terminal domain-like"/>
    <property type="match status" value="1"/>
</dbReference>
<dbReference type="NCBIfam" id="NF004043">
    <property type="entry name" value="PRK05560.1"/>
    <property type="match status" value="1"/>
</dbReference>
<evidence type="ECO:0000256" key="2">
    <source>
        <dbReference type="ARBA" id="ARBA00008263"/>
    </source>
</evidence>
<dbReference type="HAMAP" id="MF_01897">
    <property type="entry name" value="GyrA"/>
    <property type="match status" value="1"/>
</dbReference>
<dbReference type="InterPro" id="IPR035516">
    <property type="entry name" value="Gyrase/topoIV_suA_C"/>
</dbReference>
<comment type="function">
    <text evidence="9">A type II topoisomerase that negatively supercoils closed circular double-stranded (ds) DNA in an ATP-dependent manner to modulate DNA topology and maintain chromosomes in an underwound state. Negative supercoiling favors strand separation, and DNA replication, transcription, recombination and repair, all of which involve strand separation. Also able to catalyze the interconversion of other topological isomers of dsDNA rings, including catenanes and knotted rings. Type II topoisomerases break and join 2 DNA strands simultaneously in an ATP-dependent manner.</text>
</comment>
<comment type="subcellular location">
    <subcellularLocation>
        <location evidence="9">Cytoplasm</location>
    </subcellularLocation>
</comment>
<dbReference type="FunFam" id="3.90.199.10:FF:000001">
    <property type="entry name" value="DNA gyrase subunit A"/>
    <property type="match status" value="1"/>
</dbReference>
<dbReference type="InterPro" id="IPR002205">
    <property type="entry name" value="Topo_IIA_dom_A"/>
</dbReference>
<evidence type="ECO:0000256" key="8">
    <source>
        <dbReference type="ARBA" id="ARBA00023235"/>
    </source>
</evidence>
<keyword evidence="13" id="KW-1185">Reference proteome</keyword>
<evidence type="ECO:0000256" key="4">
    <source>
        <dbReference type="ARBA" id="ARBA00022741"/>
    </source>
</evidence>
<dbReference type="GO" id="GO:0034335">
    <property type="term" value="F:DNA negative supercoiling activity"/>
    <property type="evidence" value="ECO:0007669"/>
    <property type="project" value="UniProtKB-ARBA"/>
</dbReference>
<dbReference type="EMBL" id="CP048877">
    <property type="protein sequence ID" value="QIJ71514.1"/>
    <property type="molecule type" value="Genomic_DNA"/>
</dbReference>
<dbReference type="AlphaFoldDB" id="A0A6G7PV02"/>
<dbReference type="InterPro" id="IPR013760">
    <property type="entry name" value="Topo_IIA-like_dom_sf"/>
</dbReference>
<comment type="similarity">
    <text evidence="2 9">Belongs to the type II topoisomerase GyrA/ParC subunit family.</text>
</comment>
<evidence type="ECO:0000256" key="3">
    <source>
        <dbReference type="ARBA" id="ARBA00022490"/>
    </source>
</evidence>
<dbReference type="Gene3D" id="3.90.199.10">
    <property type="entry name" value="Topoisomerase II, domain 5"/>
    <property type="match status" value="1"/>
</dbReference>
<dbReference type="Gene3D" id="2.120.10.90">
    <property type="entry name" value="DNA gyrase/topoisomerase IV, subunit A, C-terminal"/>
    <property type="match status" value="1"/>
</dbReference>
<organism evidence="12 13">
    <name type="scientific">Thermosulfuriphilus ammonigenes</name>
    <dbReference type="NCBI Taxonomy" id="1936021"/>
    <lineage>
        <taxon>Bacteria</taxon>
        <taxon>Pseudomonadati</taxon>
        <taxon>Thermodesulfobacteriota</taxon>
        <taxon>Thermodesulfobacteria</taxon>
        <taxon>Thermodesulfobacteriales</taxon>
        <taxon>Thermodesulfobacteriaceae</taxon>
        <taxon>Thermosulfuriphilus</taxon>
    </lineage>
</organism>
<dbReference type="GO" id="GO:0005524">
    <property type="term" value="F:ATP binding"/>
    <property type="evidence" value="ECO:0007669"/>
    <property type="project" value="UniProtKB-UniRule"/>
</dbReference>
<dbReference type="GO" id="GO:0003677">
    <property type="term" value="F:DNA binding"/>
    <property type="evidence" value="ECO:0007669"/>
    <property type="project" value="UniProtKB-UniRule"/>
</dbReference>
<accession>A0A6G7PV02</accession>
<dbReference type="Pfam" id="PF00521">
    <property type="entry name" value="DNA_topoisoIV"/>
    <property type="match status" value="1"/>
</dbReference>
<dbReference type="GO" id="GO:0005694">
    <property type="term" value="C:chromosome"/>
    <property type="evidence" value="ECO:0007669"/>
    <property type="project" value="InterPro"/>
</dbReference>
<protein>
    <recommendedName>
        <fullName evidence="9">DNA gyrase subunit A</fullName>
        <ecNumber evidence="9">5.6.2.2</ecNumber>
    </recommendedName>
</protein>
<dbReference type="InterPro" id="IPR013758">
    <property type="entry name" value="Topo_IIA_A/C_ab"/>
</dbReference>
<keyword evidence="7 9" id="KW-0238">DNA-binding</keyword>
<comment type="miscellaneous">
    <text evidence="9">Few gyrases are as efficient as E.coli at forming negative supercoils. Not all organisms have 2 type II topoisomerases; in organisms with a single type II topoisomerase this enzyme also has to decatenate newly replicated chromosomes.</text>
</comment>
<evidence type="ECO:0000313" key="12">
    <source>
        <dbReference type="EMBL" id="QIJ71514.1"/>
    </source>
</evidence>
<dbReference type="InterPro" id="IPR013757">
    <property type="entry name" value="Topo_IIA_A_a_sf"/>
</dbReference>
<evidence type="ECO:0000256" key="6">
    <source>
        <dbReference type="ARBA" id="ARBA00023029"/>
    </source>
</evidence>
<feature type="active site" description="O-(5'-phospho-DNA)-tyrosine intermediate" evidence="9 10">
    <location>
        <position position="119"/>
    </location>
</feature>
<evidence type="ECO:0000259" key="11">
    <source>
        <dbReference type="PROSITE" id="PS52040"/>
    </source>
</evidence>
<keyword evidence="3 9" id="KW-0963">Cytoplasm</keyword>
<dbReference type="Gene3D" id="1.10.268.10">
    <property type="entry name" value="Topoisomerase, domain 3"/>
    <property type="match status" value="1"/>
</dbReference>
<dbReference type="PROSITE" id="PS52040">
    <property type="entry name" value="TOPO_IIA"/>
    <property type="match status" value="1"/>
</dbReference>
<dbReference type="GO" id="GO:0005737">
    <property type="term" value="C:cytoplasm"/>
    <property type="evidence" value="ECO:0007669"/>
    <property type="project" value="UniProtKB-SubCell"/>
</dbReference>
<comment type="catalytic activity">
    <reaction evidence="1 9 10">
        <text>ATP-dependent breakage, passage and rejoining of double-stranded DNA.</text>
        <dbReference type="EC" id="5.6.2.2"/>
    </reaction>
</comment>
<dbReference type="PANTHER" id="PTHR43493:SF5">
    <property type="entry name" value="DNA GYRASE SUBUNIT A, CHLOROPLASTIC_MITOCHONDRIAL"/>
    <property type="match status" value="1"/>
</dbReference>
<feature type="domain" description="Topo IIA-type catalytic" evidence="11">
    <location>
        <begin position="31"/>
        <end position="496"/>
    </location>
</feature>
<keyword evidence="6 9" id="KW-0799">Topoisomerase</keyword>
<evidence type="ECO:0000256" key="1">
    <source>
        <dbReference type="ARBA" id="ARBA00000185"/>
    </source>
</evidence>
<evidence type="ECO:0000256" key="5">
    <source>
        <dbReference type="ARBA" id="ARBA00022840"/>
    </source>
</evidence>
<gene>
    <name evidence="9 12" type="primary">gyrA</name>
    <name evidence="12" type="ORF">G4V39_04130</name>
</gene>
<keyword evidence="4 9" id="KW-0547">Nucleotide-binding</keyword>
<dbReference type="FunFam" id="2.120.10.90:FF:000004">
    <property type="entry name" value="DNA gyrase subunit A"/>
    <property type="match status" value="1"/>
</dbReference>
<keyword evidence="5 9" id="KW-0067">ATP-binding</keyword>
<dbReference type="Pfam" id="PF03989">
    <property type="entry name" value="DNA_gyraseA_C"/>
    <property type="match status" value="6"/>
</dbReference>
<evidence type="ECO:0000256" key="10">
    <source>
        <dbReference type="PROSITE-ProRule" id="PRU01384"/>
    </source>
</evidence>
<comment type="subunit">
    <text evidence="9">Heterotetramer, composed of two GyrA and two GyrB chains. In the heterotetramer, GyrA contains the active site tyrosine that forms a transient covalent intermediate with DNA, while GyrB binds cofactors and catalyzes ATP hydrolysis.</text>
</comment>
<dbReference type="InterPro" id="IPR050220">
    <property type="entry name" value="Type_II_DNA_Topoisomerases"/>
</dbReference>
<feature type="short sequence motif" description="GyrA-box" evidence="9">
    <location>
        <begin position="523"/>
        <end position="529"/>
    </location>
</feature>
<dbReference type="Gene3D" id="3.30.1360.40">
    <property type="match status" value="1"/>
</dbReference>
<dbReference type="RefSeq" id="WP_166031733.1">
    <property type="nucleotide sequence ID" value="NZ_CP048877.1"/>
</dbReference>
<dbReference type="KEGG" id="tav:G4V39_04130"/>